<dbReference type="InterPro" id="IPR026444">
    <property type="entry name" value="Secre_tail"/>
</dbReference>
<protein>
    <submittedName>
        <fullName evidence="3">Por secretion system C-terminal sorting domain-containing protein</fullName>
    </submittedName>
</protein>
<dbReference type="Proteomes" id="UP000184518">
    <property type="component" value="Unassembled WGS sequence"/>
</dbReference>
<proteinExistence type="predicted"/>
<evidence type="ECO:0000313" key="4">
    <source>
        <dbReference type="Proteomes" id="UP000184518"/>
    </source>
</evidence>
<organism evidence="3 4">
    <name type="scientific">Chryseobacterium arachidis</name>
    <dbReference type="NCBI Taxonomy" id="1416778"/>
    <lineage>
        <taxon>Bacteria</taxon>
        <taxon>Pseudomonadati</taxon>
        <taxon>Bacteroidota</taxon>
        <taxon>Flavobacteriia</taxon>
        <taxon>Flavobacteriales</taxon>
        <taxon>Weeksellaceae</taxon>
        <taxon>Chryseobacterium group</taxon>
        <taxon>Chryseobacterium</taxon>
    </lineage>
</organism>
<feature type="chain" id="PRO_5012906110" evidence="2">
    <location>
        <begin position="20"/>
        <end position="679"/>
    </location>
</feature>
<evidence type="ECO:0000313" key="3">
    <source>
        <dbReference type="EMBL" id="SHE79541.1"/>
    </source>
</evidence>
<evidence type="ECO:0000256" key="2">
    <source>
        <dbReference type="SAM" id="SignalP"/>
    </source>
</evidence>
<dbReference type="NCBIfam" id="TIGR04183">
    <property type="entry name" value="Por_Secre_tail"/>
    <property type="match status" value="1"/>
</dbReference>
<evidence type="ECO:0000256" key="1">
    <source>
        <dbReference type="ARBA" id="ARBA00022729"/>
    </source>
</evidence>
<keyword evidence="4" id="KW-1185">Reference proteome</keyword>
<feature type="signal peptide" evidence="2">
    <location>
        <begin position="1"/>
        <end position="19"/>
    </location>
</feature>
<keyword evidence="1 2" id="KW-0732">Signal</keyword>
<dbReference type="OrthoDB" id="1272926at2"/>
<dbReference type="RefSeq" id="WP_083531596.1">
    <property type="nucleotide sequence ID" value="NZ_FQUT01000002.1"/>
</dbReference>
<sequence length="679" mass="72418">MKKCLLTIGLLALAISVQAQSGTTTLTDVSTVYVSEGSLFYSGGQIRTLGSGMMDIHGNAYVQGFAAPGGIIATRNADDTDNKMDGGNIVLRLNDPANYDTSTYGQLYLDGNIQANPGIVSKEYRTARHGNGNYFQQIAIPFAQKQYSSLSTELGKTFSTSRWTQNEILYWNNANVVSNNVANLNSTTGNGTGGIIAVTPNSVAGYYMLGSSNNNLDLSTPPATLPTIAPTPTGSVYTIHGRPHSLNNTYTVTLQNAGNAVSFGTNGSATNEYGETYYSYLQDQFSNTTGIFQGDYGKNIYQFGNPFFTNIDLSRIGYTEGATTGDGNAVSNIWGVKYTAGTVVTYPNSSGTGSATYATGAQTQTFTLAGVPVGDAGLIIKPMQTFVLKLRDNTPQTLNFGTLRRFAGTVRADGTNYDVTAAKGGAAKGYTGGVKQLGIIALDAAGKEIGRTYYVVSPDMTTGHQTASTTTVQAGASGADVIGTFEEAPTGGYDNNNMNYWLYINEANEVNFLGKNVKLVNYNTTAATSYKFEIKENAEPIANGAHALSSGIGFYYKAPNGTVQQAKQGETIPVTAAVYDIYYGSPSNVVLATDEKADSSVKTLVLFNPAIDNYIVRFDPKWKKADIEVYDMSGKLVISKKAVSTSSDYVLELDSKLKNSYIVKVVSDKGEIVNTKILK</sequence>
<dbReference type="STRING" id="1416778.SAMN05443633_10227"/>
<name>A0A1M4WE42_9FLAO</name>
<reference evidence="4" key="1">
    <citation type="submission" date="2016-11" db="EMBL/GenBank/DDBJ databases">
        <authorList>
            <person name="Varghese N."/>
            <person name="Submissions S."/>
        </authorList>
    </citation>
    <scope>NUCLEOTIDE SEQUENCE [LARGE SCALE GENOMIC DNA]</scope>
    <source>
        <strain evidence="4">DSM 27619</strain>
    </source>
</reference>
<dbReference type="EMBL" id="FQUT01000002">
    <property type="protein sequence ID" value="SHE79541.1"/>
    <property type="molecule type" value="Genomic_DNA"/>
</dbReference>
<accession>A0A1M4WE42</accession>
<dbReference type="AlphaFoldDB" id="A0A1M4WE42"/>
<gene>
    <name evidence="3" type="ORF">SAMN05443633_10227</name>
</gene>